<reference evidence="2" key="1">
    <citation type="journal article" date="2023" name="Insect Mol. Biol.">
        <title>Genome sequencing provides insights into the evolution of gene families encoding plant cell wall-degrading enzymes in longhorned beetles.</title>
        <authorList>
            <person name="Shin N.R."/>
            <person name="Okamura Y."/>
            <person name="Kirsch R."/>
            <person name="Pauchet Y."/>
        </authorList>
    </citation>
    <scope>NUCLEOTIDE SEQUENCE</scope>
    <source>
        <strain evidence="2">RBIC_L_NR</strain>
    </source>
</reference>
<feature type="domain" description="UDP-glucose:glycoprotein glucosyltransferase thioredoxin-like" evidence="1">
    <location>
        <begin position="3"/>
        <end position="60"/>
    </location>
</feature>
<sequence>MLRVYCQKVLNLKESDRVIIANGRVLGPLEENELFTAEDFNLLERFSSTLYLDKIISTLSKDADEDEGKV</sequence>
<keyword evidence="3" id="KW-1185">Reference proteome</keyword>
<evidence type="ECO:0000313" key="2">
    <source>
        <dbReference type="EMBL" id="KAJ8942869.1"/>
    </source>
</evidence>
<evidence type="ECO:0000313" key="3">
    <source>
        <dbReference type="Proteomes" id="UP001162156"/>
    </source>
</evidence>
<comment type="caution">
    <text evidence="2">The sequence shown here is derived from an EMBL/GenBank/DDBJ whole genome shotgun (WGS) entry which is preliminary data.</text>
</comment>
<organism evidence="2 3">
    <name type="scientific">Rhamnusium bicolor</name>
    <dbReference type="NCBI Taxonomy" id="1586634"/>
    <lineage>
        <taxon>Eukaryota</taxon>
        <taxon>Metazoa</taxon>
        <taxon>Ecdysozoa</taxon>
        <taxon>Arthropoda</taxon>
        <taxon>Hexapoda</taxon>
        <taxon>Insecta</taxon>
        <taxon>Pterygota</taxon>
        <taxon>Neoptera</taxon>
        <taxon>Endopterygota</taxon>
        <taxon>Coleoptera</taxon>
        <taxon>Polyphaga</taxon>
        <taxon>Cucujiformia</taxon>
        <taxon>Chrysomeloidea</taxon>
        <taxon>Cerambycidae</taxon>
        <taxon>Lepturinae</taxon>
        <taxon>Rhagiini</taxon>
        <taxon>Rhamnusium</taxon>
    </lineage>
</organism>
<proteinExistence type="predicted"/>
<dbReference type="EMBL" id="JANEYF010002734">
    <property type="protein sequence ID" value="KAJ8942869.1"/>
    <property type="molecule type" value="Genomic_DNA"/>
</dbReference>
<name>A0AAV8XWK6_9CUCU</name>
<dbReference type="Proteomes" id="UP001162156">
    <property type="component" value="Unassembled WGS sequence"/>
</dbReference>
<evidence type="ECO:0000259" key="1">
    <source>
        <dbReference type="Pfam" id="PF18403"/>
    </source>
</evidence>
<dbReference type="Pfam" id="PF18403">
    <property type="entry name" value="Thioredoxin_15"/>
    <property type="match status" value="1"/>
</dbReference>
<dbReference type="InterPro" id="IPR040525">
    <property type="entry name" value="UGGT_TRXL_4"/>
</dbReference>
<gene>
    <name evidence="2" type="ORF">NQ314_009933</name>
</gene>
<protein>
    <recommendedName>
        <fullName evidence="1">UDP-glucose:glycoprotein glucosyltransferase thioredoxin-like domain-containing protein</fullName>
    </recommendedName>
</protein>
<dbReference type="AlphaFoldDB" id="A0AAV8XWK6"/>
<accession>A0AAV8XWK6</accession>